<dbReference type="RefSeq" id="WP_183629471.1">
    <property type="nucleotide sequence ID" value="NZ_JACIDX010000041.1"/>
</dbReference>
<dbReference type="AlphaFoldDB" id="A0A7W6G8C5"/>
<reference evidence="2 3" key="1">
    <citation type="submission" date="2020-08" db="EMBL/GenBank/DDBJ databases">
        <title>Genomic Encyclopedia of Type Strains, Phase IV (KMG-IV): sequencing the most valuable type-strain genomes for metagenomic binning, comparative biology and taxonomic classification.</title>
        <authorList>
            <person name="Goeker M."/>
        </authorList>
    </citation>
    <scope>NUCLEOTIDE SEQUENCE [LARGE SCALE GENOMIC DNA]</scope>
    <source>
        <strain evidence="2 3">DSM 27057</strain>
    </source>
</reference>
<proteinExistence type="predicted"/>
<gene>
    <name evidence="2" type="ORF">GGR38_004824</name>
</gene>
<evidence type="ECO:0000313" key="3">
    <source>
        <dbReference type="Proteomes" id="UP000548867"/>
    </source>
</evidence>
<organism evidence="2 3">
    <name type="scientific">Novosphingobium sediminicola</name>
    <dbReference type="NCBI Taxonomy" id="563162"/>
    <lineage>
        <taxon>Bacteria</taxon>
        <taxon>Pseudomonadati</taxon>
        <taxon>Pseudomonadota</taxon>
        <taxon>Alphaproteobacteria</taxon>
        <taxon>Sphingomonadales</taxon>
        <taxon>Sphingomonadaceae</taxon>
        <taxon>Novosphingobium</taxon>
    </lineage>
</organism>
<name>A0A7W6G8C5_9SPHN</name>
<keyword evidence="3" id="KW-1185">Reference proteome</keyword>
<accession>A0A7W6G8C5</accession>
<dbReference type="EMBL" id="JACIDX010000041">
    <property type="protein sequence ID" value="MBB3957849.1"/>
    <property type="molecule type" value="Genomic_DNA"/>
</dbReference>
<comment type="caution">
    <text evidence="2">The sequence shown here is derived from an EMBL/GenBank/DDBJ whole genome shotgun (WGS) entry which is preliminary data.</text>
</comment>
<feature type="non-terminal residue" evidence="2">
    <location>
        <position position="108"/>
    </location>
</feature>
<evidence type="ECO:0000256" key="1">
    <source>
        <dbReference type="SAM" id="MobiDB-lite"/>
    </source>
</evidence>
<sequence>MGEMSAIAAGKIERFPPVENASAVSDELGKLLGMIKAACPEATAIHFDFDGKLRVRIDVHSRDDVAAIQKTLPALGGGGVSGIPCTGRRLNIRPPWPERNDRRREQRT</sequence>
<protein>
    <submittedName>
        <fullName evidence="2">Uncharacterized protein</fullName>
    </submittedName>
</protein>
<dbReference type="Proteomes" id="UP000548867">
    <property type="component" value="Unassembled WGS sequence"/>
</dbReference>
<feature type="compositionally biased region" description="Basic and acidic residues" evidence="1">
    <location>
        <begin position="96"/>
        <end position="108"/>
    </location>
</feature>
<evidence type="ECO:0000313" key="2">
    <source>
        <dbReference type="EMBL" id="MBB3957849.1"/>
    </source>
</evidence>
<feature type="region of interest" description="Disordered" evidence="1">
    <location>
        <begin position="86"/>
        <end position="108"/>
    </location>
</feature>